<proteinExistence type="predicted"/>
<accession>A0A6J5NBM5</accession>
<organism evidence="2">
    <name type="scientific">uncultured Caudovirales phage</name>
    <dbReference type="NCBI Taxonomy" id="2100421"/>
    <lineage>
        <taxon>Viruses</taxon>
        <taxon>Duplodnaviria</taxon>
        <taxon>Heunggongvirae</taxon>
        <taxon>Uroviricota</taxon>
        <taxon>Caudoviricetes</taxon>
        <taxon>Peduoviridae</taxon>
        <taxon>Maltschvirus</taxon>
        <taxon>Maltschvirus maltsch</taxon>
    </lineage>
</organism>
<dbReference type="EMBL" id="LR796619">
    <property type="protein sequence ID" value="CAB4154555.1"/>
    <property type="molecule type" value="Genomic_DNA"/>
</dbReference>
<reference evidence="2" key="1">
    <citation type="submission" date="2020-04" db="EMBL/GenBank/DDBJ databases">
        <authorList>
            <person name="Chiriac C."/>
            <person name="Salcher M."/>
            <person name="Ghai R."/>
            <person name="Kavagutti S V."/>
        </authorList>
    </citation>
    <scope>NUCLEOTIDE SEQUENCE</scope>
</reference>
<evidence type="ECO:0000313" key="2">
    <source>
        <dbReference type="EMBL" id="CAB4154555.1"/>
    </source>
</evidence>
<gene>
    <name evidence="1" type="ORF">UFOVP282_24</name>
    <name evidence="2" type="ORF">UFOVP643_11</name>
</gene>
<dbReference type="Pfam" id="PF20459">
    <property type="entry name" value="DUF6712"/>
    <property type="match status" value="1"/>
</dbReference>
<sequence length="214" mass="24263">MSAYNVLMISEEKLKSYTSIHESVSPEDLTPYVLQAQDIYILNYLGQTFYTQLKTQITNGTISTPNRWLLDNYIGSILCNYAMYHALPFLKYKVFNKSILSPTQENAGSIGLDELKFLQNQVREVAESYTDQMQTYLANNLSQYPAYGNANSTDGQAPDKKTPYFGGLQTNSQFFNWRKYRNYPYGTGTRPSGWGGNQNNDGSTCYGCGDWPTN</sequence>
<name>A0A6J5NBM5_9CAUD</name>
<dbReference type="EMBL" id="LR796289">
    <property type="protein sequence ID" value="CAB4134696.1"/>
    <property type="molecule type" value="Genomic_DNA"/>
</dbReference>
<evidence type="ECO:0000313" key="1">
    <source>
        <dbReference type="EMBL" id="CAB4134696.1"/>
    </source>
</evidence>
<protein>
    <submittedName>
        <fullName evidence="2">Uncharacterized protein</fullName>
    </submittedName>
</protein>
<dbReference type="InterPro" id="IPR046558">
    <property type="entry name" value="DUF6712"/>
</dbReference>